<feature type="binding site" evidence="7">
    <location>
        <position position="335"/>
    </location>
    <ligand>
        <name>Zn(2+)</name>
        <dbReference type="ChEBI" id="CHEBI:29105"/>
    </ligand>
</feature>
<dbReference type="Pfam" id="PF01702">
    <property type="entry name" value="TGT"/>
    <property type="match status" value="1"/>
</dbReference>
<comment type="subunit">
    <text evidence="7">Homodimer. Within each dimer, one monomer is responsible for RNA recognition and catalysis, while the other monomer binds to the replacement base PreQ1.</text>
</comment>
<feature type="binding site" evidence="7">
    <location>
        <position position="146"/>
    </location>
    <ligand>
        <name>substrate</name>
    </ligand>
</feature>
<dbReference type="EC" id="2.4.2.29" evidence="7"/>
<comment type="pathway">
    <text evidence="1 7">tRNA modification; tRNA-queuosine biosynthesis.</text>
</comment>
<dbReference type="GO" id="GO:0008479">
    <property type="term" value="F:tRNA-guanosine(34) queuine transglycosylase activity"/>
    <property type="evidence" value="ECO:0007669"/>
    <property type="project" value="UniProtKB-UniRule"/>
</dbReference>
<feature type="active site" description="Proton acceptor" evidence="7">
    <location>
        <position position="92"/>
    </location>
</feature>
<keyword evidence="3 7" id="KW-0808">Transferase</keyword>
<evidence type="ECO:0000313" key="11">
    <source>
        <dbReference type="Proteomes" id="UP000225379"/>
    </source>
</evidence>
<feature type="domain" description="tRNA-guanine(15) transglycosylase-like" evidence="9">
    <location>
        <begin position="14"/>
        <end position="365"/>
    </location>
</feature>
<dbReference type="GO" id="GO:0046872">
    <property type="term" value="F:metal ion binding"/>
    <property type="evidence" value="ECO:0007669"/>
    <property type="project" value="UniProtKB-KW"/>
</dbReference>
<proteinExistence type="inferred from homology"/>
<evidence type="ECO:0000256" key="2">
    <source>
        <dbReference type="ARBA" id="ARBA00022676"/>
    </source>
</evidence>
<evidence type="ECO:0000256" key="3">
    <source>
        <dbReference type="ARBA" id="ARBA00022679"/>
    </source>
</evidence>
<feature type="region of interest" description="RNA binding; important for wobble base 34 recognition" evidence="7">
    <location>
        <begin position="271"/>
        <end position="275"/>
    </location>
</feature>
<evidence type="ECO:0000256" key="4">
    <source>
        <dbReference type="ARBA" id="ARBA00022694"/>
    </source>
</evidence>
<dbReference type="OrthoDB" id="9805417at2"/>
<evidence type="ECO:0000256" key="7">
    <source>
        <dbReference type="HAMAP-Rule" id="MF_00168"/>
    </source>
</evidence>
<dbReference type="PANTHER" id="PTHR46499">
    <property type="entry name" value="QUEUINE TRNA-RIBOSYLTRANSFERASE"/>
    <property type="match status" value="1"/>
</dbReference>
<dbReference type="InterPro" id="IPR004803">
    <property type="entry name" value="TGT"/>
</dbReference>
<feature type="binding site" evidence="7">
    <location>
        <position position="309"/>
    </location>
    <ligand>
        <name>Zn(2+)</name>
        <dbReference type="ChEBI" id="CHEBI:29105"/>
    </ligand>
</feature>
<feature type="active site" description="Nucleophile" evidence="7">
    <location>
        <position position="266"/>
    </location>
</feature>
<reference evidence="11" key="1">
    <citation type="submission" date="2017-10" db="EMBL/GenBank/DDBJ databases">
        <authorList>
            <person name="Kravchenko I.K."/>
            <person name="Grouzdev D.S."/>
        </authorList>
    </citation>
    <scope>NUCLEOTIDE SEQUENCE [LARGE SCALE GENOMIC DNA]</scope>
    <source>
        <strain evidence="11">B2</strain>
    </source>
</reference>
<gene>
    <name evidence="7" type="primary">tgt</name>
    <name evidence="10" type="ORF">CRT60_25875</name>
</gene>
<dbReference type="Gene3D" id="3.20.20.105">
    <property type="entry name" value="Queuine tRNA-ribosyltransferase-like"/>
    <property type="match status" value="1"/>
</dbReference>
<accession>A0A2B8B3P8</accession>
<keyword evidence="7" id="KW-0479">Metal-binding</keyword>
<feature type="binding site" evidence="7">
    <location>
        <position position="189"/>
    </location>
    <ligand>
        <name>substrate</name>
    </ligand>
</feature>
<evidence type="ECO:0000256" key="6">
    <source>
        <dbReference type="ARBA" id="ARBA00050112"/>
    </source>
</evidence>
<dbReference type="RefSeq" id="WP_098739404.1">
    <property type="nucleotide sequence ID" value="NZ_PDKW01000043.1"/>
</dbReference>
<dbReference type="GO" id="GO:0005829">
    <property type="term" value="C:cytosol"/>
    <property type="evidence" value="ECO:0007669"/>
    <property type="project" value="TreeGrafter"/>
</dbReference>
<dbReference type="NCBIfam" id="TIGR00449">
    <property type="entry name" value="tgt_general"/>
    <property type="match status" value="1"/>
</dbReference>
<keyword evidence="4 7" id="KW-0819">tRNA processing</keyword>
<dbReference type="FunFam" id="3.20.20.105:FF:000001">
    <property type="entry name" value="Queuine tRNA-ribosyltransferase"/>
    <property type="match status" value="1"/>
</dbReference>
<feature type="region of interest" description="Disordered" evidence="8">
    <location>
        <begin position="373"/>
        <end position="431"/>
    </location>
</feature>
<comment type="cofactor">
    <cofactor evidence="7">
        <name>Zn(2+)</name>
        <dbReference type="ChEBI" id="CHEBI:29105"/>
    </cofactor>
    <text evidence="7">Binds 1 zinc ion per subunit.</text>
</comment>
<dbReference type="NCBIfam" id="TIGR00430">
    <property type="entry name" value="Q_tRNA_tgt"/>
    <property type="match status" value="1"/>
</dbReference>
<feature type="region of interest" description="RNA binding" evidence="7">
    <location>
        <begin position="247"/>
        <end position="253"/>
    </location>
</feature>
<dbReference type="GO" id="GO:0008616">
    <property type="term" value="P:tRNA queuosine(34) biosynthetic process"/>
    <property type="evidence" value="ECO:0007669"/>
    <property type="project" value="UniProtKB-UniRule"/>
</dbReference>
<feature type="binding site" evidence="7">
    <location>
        <position position="304"/>
    </location>
    <ligand>
        <name>Zn(2+)</name>
        <dbReference type="ChEBI" id="CHEBI:29105"/>
    </ligand>
</feature>
<organism evidence="10 11">
    <name type="scientific">Azospirillum palustre</name>
    <dbReference type="NCBI Taxonomy" id="2044885"/>
    <lineage>
        <taxon>Bacteria</taxon>
        <taxon>Pseudomonadati</taxon>
        <taxon>Pseudomonadota</taxon>
        <taxon>Alphaproteobacteria</taxon>
        <taxon>Rhodospirillales</taxon>
        <taxon>Azospirillaceae</taxon>
        <taxon>Azospirillum</taxon>
    </lineage>
</organism>
<dbReference type="HAMAP" id="MF_00168">
    <property type="entry name" value="Q_tRNA_Tgt"/>
    <property type="match status" value="1"/>
</dbReference>
<evidence type="ECO:0000256" key="8">
    <source>
        <dbReference type="SAM" id="MobiDB-lite"/>
    </source>
</evidence>
<dbReference type="PANTHER" id="PTHR46499:SF1">
    <property type="entry name" value="QUEUINE TRNA-RIBOSYLTRANSFERASE"/>
    <property type="match status" value="1"/>
</dbReference>
<dbReference type="InterPro" id="IPR002616">
    <property type="entry name" value="tRNA_ribo_trans-like"/>
</dbReference>
<feature type="binding site" evidence="7">
    <location>
        <begin position="92"/>
        <end position="96"/>
    </location>
    <ligand>
        <name>substrate</name>
    </ligand>
</feature>
<dbReference type="InterPro" id="IPR050076">
    <property type="entry name" value="ArchSynthase1/Queuine_TRR"/>
</dbReference>
<feature type="compositionally biased region" description="Basic and acidic residues" evidence="8">
    <location>
        <begin position="411"/>
        <end position="431"/>
    </location>
</feature>
<dbReference type="Proteomes" id="UP000225379">
    <property type="component" value="Unassembled WGS sequence"/>
</dbReference>
<evidence type="ECO:0000256" key="1">
    <source>
        <dbReference type="ARBA" id="ARBA00004691"/>
    </source>
</evidence>
<feature type="binding site" evidence="7">
    <location>
        <position position="306"/>
    </location>
    <ligand>
        <name>Zn(2+)</name>
        <dbReference type="ChEBI" id="CHEBI:29105"/>
    </ligand>
</feature>
<keyword evidence="5 7" id="KW-0671">Queuosine biosynthesis</keyword>
<evidence type="ECO:0000313" key="10">
    <source>
        <dbReference type="EMBL" id="PGH53326.1"/>
    </source>
</evidence>
<evidence type="ECO:0000256" key="5">
    <source>
        <dbReference type="ARBA" id="ARBA00022785"/>
    </source>
</evidence>
<dbReference type="UniPathway" id="UPA00392"/>
<comment type="function">
    <text evidence="7">Catalyzes the base-exchange of a guanine (G) residue with the queuine precursor 7-aminomethyl-7-deazaguanine (PreQ1) at position 34 (anticodon wobble position) in tRNAs with GU(N) anticodons (tRNA-Asp, -Asn, -His and -Tyr). Catalysis occurs through a double-displacement mechanism. The nucleophile active site attacks the C1' of nucleotide 34 to detach the guanine base from the RNA, forming a covalent enzyme-RNA intermediate. The proton acceptor active site deprotonates the incoming PreQ1, allowing a nucleophilic attack on the C1' of the ribose to form the product. After dissociation, two additional enzymatic reactions on the tRNA convert PreQ1 to queuine (Q), resulting in the hypermodified nucleoside queuosine (7-(((4,5-cis-dihydroxy-2-cyclopenten-1-yl)amino)methyl)-7-deazaguanosine).</text>
</comment>
<evidence type="ECO:0000259" key="9">
    <source>
        <dbReference type="Pfam" id="PF01702"/>
    </source>
</evidence>
<keyword evidence="11" id="KW-1185">Reference proteome</keyword>
<sequence>MTGIGFDFLATDGRARRGRLTTAHGTIETPAFMPVGTAATVKAMTTDAVASTGAEILLGNTYHLMLRPTAERVAQLGGLHRFMNWDKPILTDSGGFQVMSLSDLRTMSEEGVTFKSHLDGSRHHLTPERSIQIQHMLDSNITMCLDECTPFPATEAQAEASMRLSMRWARRSKDAFVERPGYGLFGIVQGSVYPEQRAESVAALTDIGFDGYAIGGLAVGEGQETMFRVLDFTEPLMVKDRPRYLMGVGRPSDLIGAVRRGVDMFDCVMPTRSGRTGQAFVRRGTINIRNARHAHDERPLDAECGCPTCRSYSRGYLHHLFKADEMLGPMLLTWHNLHYYQDVMRTMRQAIADGTFEEVAGAMEARMNEGDIEATVDPIAKPGKPPKQGRPPKAGKDSAPPKAGEDSAPPKADKDSAPPEAERVAEEKTDE</sequence>
<name>A0A2B8B3P8_9PROT</name>
<dbReference type="EMBL" id="PDKW01000043">
    <property type="protein sequence ID" value="PGH53326.1"/>
    <property type="molecule type" value="Genomic_DNA"/>
</dbReference>
<dbReference type="InterPro" id="IPR036511">
    <property type="entry name" value="TGT-like_sf"/>
</dbReference>
<dbReference type="SUPFAM" id="SSF51713">
    <property type="entry name" value="tRNA-guanine transglycosylase"/>
    <property type="match status" value="1"/>
</dbReference>
<feature type="binding site" evidence="7">
    <location>
        <position position="216"/>
    </location>
    <ligand>
        <name>substrate</name>
    </ligand>
</feature>
<protein>
    <recommendedName>
        <fullName evidence="7">Queuine tRNA-ribosyltransferase</fullName>
        <ecNumber evidence="7">2.4.2.29</ecNumber>
    </recommendedName>
    <alternativeName>
        <fullName evidence="7">Guanine insertion enzyme</fullName>
    </alternativeName>
    <alternativeName>
        <fullName evidence="7">tRNA-guanine transglycosylase</fullName>
    </alternativeName>
</protein>
<dbReference type="AlphaFoldDB" id="A0A2B8B3P8"/>
<keyword evidence="2 7" id="KW-0328">Glycosyltransferase</keyword>
<comment type="catalytic activity">
    <reaction evidence="6 7">
        <text>7-aminomethyl-7-carbaguanine + guanosine(34) in tRNA = 7-aminomethyl-7-carbaguanosine(34) in tRNA + guanine</text>
        <dbReference type="Rhea" id="RHEA:24104"/>
        <dbReference type="Rhea" id="RHEA-COMP:10341"/>
        <dbReference type="Rhea" id="RHEA-COMP:10342"/>
        <dbReference type="ChEBI" id="CHEBI:16235"/>
        <dbReference type="ChEBI" id="CHEBI:58703"/>
        <dbReference type="ChEBI" id="CHEBI:74269"/>
        <dbReference type="ChEBI" id="CHEBI:82833"/>
        <dbReference type="EC" id="2.4.2.29"/>
    </reaction>
</comment>
<comment type="similarity">
    <text evidence="7">Belongs to the queuine tRNA-ribosyltransferase family.</text>
</comment>
<comment type="caution">
    <text evidence="10">The sequence shown here is derived from an EMBL/GenBank/DDBJ whole genome shotgun (WGS) entry which is preliminary data.</text>
</comment>
<keyword evidence="7" id="KW-0862">Zinc</keyword>